<reference evidence="5 6" key="1">
    <citation type="journal article" date="2014" name="Genome Biol. Evol.">
        <title>The secreted proteins of Achlya hypogyna and Thraustotheca clavata identify the ancestral oomycete secretome and reveal gene acquisitions by horizontal gene transfer.</title>
        <authorList>
            <person name="Misner I."/>
            <person name="Blouin N."/>
            <person name="Leonard G."/>
            <person name="Richards T.A."/>
            <person name="Lane C.E."/>
        </authorList>
    </citation>
    <scope>NUCLEOTIDE SEQUENCE [LARGE SCALE GENOMIC DNA]</scope>
    <source>
        <strain evidence="5 6">ATCC 34112</strain>
    </source>
</reference>
<evidence type="ECO:0000256" key="2">
    <source>
        <dbReference type="ARBA" id="ARBA00022630"/>
    </source>
</evidence>
<evidence type="ECO:0000256" key="3">
    <source>
        <dbReference type="ARBA" id="ARBA00022643"/>
    </source>
</evidence>
<name>A0A1V9ZYR5_9STRA</name>
<comment type="cofactor">
    <cofactor evidence="1">
        <name>FMN</name>
        <dbReference type="ChEBI" id="CHEBI:58210"/>
    </cofactor>
</comment>
<dbReference type="Proteomes" id="UP000243217">
    <property type="component" value="Unassembled WGS sequence"/>
</dbReference>
<evidence type="ECO:0008006" key="7">
    <source>
        <dbReference type="Google" id="ProtNLM"/>
    </source>
</evidence>
<protein>
    <recommendedName>
        <fullName evidence="7">Flavin reductase like domain-containing protein</fullName>
    </recommendedName>
</protein>
<sequence length="72" mass="7934">MNPRMLYNFLSGAVVPRPIAWVSTMNENGITNLAPFSFFNVVSVNPPILSVTQVFPNPATDKDTSKQPKNVL</sequence>
<dbReference type="EMBL" id="JNBS01000978">
    <property type="protein sequence ID" value="OQS03158.1"/>
    <property type="molecule type" value="Genomic_DNA"/>
</dbReference>
<proteinExistence type="inferred from homology"/>
<dbReference type="SUPFAM" id="SSF50475">
    <property type="entry name" value="FMN-binding split barrel"/>
    <property type="match status" value="1"/>
</dbReference>
<evidence type="ECO:0000256" key="1">
    <source>
        <dbReference type="ARBA" id="ARBA00001917"/>
    </source>
</evidence>
<dbReference type="PANTHER" id="PTHR33798:SF5">
    <property type="entry name" value="FLAVIN REDUCTASE LIKE DOMAIN-CONTAINING PROTEIN"/>
    <property type="match status" value="1"/>
</dbReference>
<dbReference type="STRING" id="74557.A0A1V9ZYR5"/>
<keyword evidence="3" id="KW-0288">FMN</keyword>
<evidence type="ECO:0000313" key="6">
    <source>
        <dbReference type="Proteomes" id="UP000243217"/>
    </source>
</evidence>
<dbReference type="OrthoDB" id="10250990at2759"/>
<accession>A0A1V9ZYR5</accession>
<dbReference type="AlphaFoldDB" id="A0A1V9ZYR5"/>
<evidence type="ECO:0000256" key="4">
    <source>
        <dbReference type="ARBA" id="ARBA00038054"/>
    </source>
</evidence>
<keyword evidence="6" id="KW-1185">Reference proteome</keyword>
<comment type="caution">
    <text evidence="5">The sequence shown here is derived from an EMBL/GenBank/DDBJ whole genome shotgun (WGS) entry which is preliminary data.</text>
</comment>
<evidence type="ECO:0000313" key="5">
    <source>
        <dbReference type="EMBL" id="OQS03158.1"/>
    </source>
</evidence>
<dbReference type="InterPro" id="IPR012349">
    <property type="entry name" value="Split_barrel_FMN-bd"/>
</dbReference>
<organism evidence="5 6">
    <name type="scientific">Thraustotheca clavata</name>
    <dbReference type="NCBI Taxonomy" id="74557"/>
    <lineage>
        <taxon>Eukaryota</taxon>
        <taxon>Sar</taxon>
        <taxon>Stramenopiles</taxon>
        <taxon>Oomycota</taxon>
        <taxon>Saprolegniomycetes</taxon>
        <taxon>Saprolegniales</taxon>
        <taxon>Achlyaceae</taxon>
        <taxon>Thraustotheca</taxon>
    </lineage>
</organism>
<keyword evidence="2" id="KW-0285">Flavoprotein</keyword>
<dbReference type="PANTHER" id="PTHR33798">
    <property type="entry name" value="FLAVOPROTEIN OXYGENASE"/>
    <property type="match status" value="1"/>
</dbReference>
<gene>
    <name evidence="5" type="ORF">THRCLA_21227</name>
</gene>
<dbReference type="Gene3D" id="2.30.110.10">
    <property type="entry name" value="Electron Transport, Fmn-binding Protein, Chain A"/>
    <property type="match status" value="1"/>
</dbReference>
<comment type="similarity">
    <text evidence="4">Belongs to the flavoredoxin family.</text>
</comment>